<evidence type="ECO:0008006" key="11">
    <source>
        <dbReference type="Google" id="ProtNLM"/>
    </source>
</evidence>
<dbReference type="Pfam" id="PF02386">
    <property type="entry name" value="TrkH"/>
    <property type="match status" value="1"/>
</dbReference>
<feature type="transmembrane region" description="Helical" evidence="8">
    <location>
        <begin position="288"/>
        <end position="305"/>
    </location>
</feature>
<feature type="transmembrane region" description="Helical" evidence="8">
    <location>
        <begin position="325"/>
        <end position="345"/>
    </location>
</feature>
<feature type="transmembrane region" description="Helical" evidence="8">
    <location>
        <begin position="70"/>
        <end position="88"/>
    </location>
</feature>
<keyword evidence="2" id="KW-0813">Transport</keyword>
<feature type="transmembrane region" description="Helical" evidence="8">
    <location>
        <begin position="202"/>
        <end position="230"/>
    </location>
</feature>
<feature type="transmembrane region" description="Helical" evidence="8">
    <location>
        <begin position="366"/>
        <end position="388"/>
    </location>
</feature>
<keyword evidence="4 8" id="KW-0812">Transmembrane</keyword>
<feature type="transmembrane region" description="Helical" evidence="8">
    <location>
        <begin position="7"/>
        <end position="26"/>
    </location>
</feature>
<dbReference type="PANTHER" id="PTHR32024:SF1">
    <property type="entry name" value="KTR SYSTEM POTASSIUM UPTAKE PROTEIN B"/>
    <property type="match status" value="1"/>
</dbReference>
<feature type="transmembrane region" description="Helical" evidence="8">
    <location>
        <begin position="100"/>
        <end position="118"/>
    </location>
</feature>
<feature type="transmembrane region" description="Helical" evidence="8">
    <location>
        <begin position="171"/>
        <end position="190"/>
    </location>
</feature>
<comment type="subcellular location">
    <subcellularLocation>
        <location evidence="1">Cell membrane</location>
        <topology evidence="1">Multi-pass membrane protein</topology>
    </subcellularLocation>
</comment>
<dbReference type="Proteomes" id="UP001062263">
    <property type="component" value="Chromosome"/>
</dbReference>
<feature type="transmembrane region" description="Helical" evidence="8">
    <location>
        <begin position="543"/>
        <end position="564"/>
    </location>
</feature>
<evidence type="ECO:0000256" key="8">
    <source>
        <dbReference type="SAM" id="Phobius"/>
    </source>
</evidence>
<organism evidence="9 10">
    <name type="scientific">Akkermansia biwaensis</name>
    <dbReference type="NCBI Taxonomy" id="2946555"/>
    <lineage>
        <taxon>Bacteria</taxon>
        <taxon>Pseudomonadati</taxon>
        <taxon>Verrucomicrobiota</taxon>
        <taxon>Verrucomicrobiia</taxon>
        <taxon>Verrucomicrobiales</taxon>
        <taxon>Akkermansiaceae</taxon>
        <taxon>Akkermansia</taxon>
    </lineage>
</organism>
<gene>
    <name evidence="9" type="ORF">Abiwalacus_09920</name>
</gene>
<evidence type="ECO:0000313" key="9">
    <source>
        <dbReference type="EMBL" id="BDL43418.1"/>
    </source>
</evidence>
<evidence type="ECO:0000256" key="2">
    <source>
        <dbReference type="ARBA" id="ARBA00022448"/>
    </source>
</evidence>
<proteinExistence type="predicted"/>
<accession>A0ABM7ZF71</accession>
<evidence type="ECO:0000256" key="1">
    <source>
        <dbReference type="ARBA" id="ARBA00004651"/>
    </source>
</evidence>
<dbReference type="RefSeq" id="WP_215435582.1">
    <property type="nucleotide sequence ID" value="NZ_AP025943.1"/>
</dbReference>
<feature type="transmembrane region" description="Helical" evidence="8">
    <location>
        <begin position="424"/>
        <end position="441"/>
    </location>
</feature>
<keyword evidence="3" id="KW-1003">Cell membrane</keyword>
<dbReference type="EMBL" id="AP025943">
    <property type="protein sequence ID" value="BDL43418.1"/>
    <property type="molecule type" value="Genomic_DNA"/>
</dbReference>
<feature type="transmembrane region" description="Helical" evidence="8">
    <location>
        <begin position="483"/>
        <end position="504"/>
    </location>
</feature>
<protein>
    <recommendedName>
        <fullName evidence="11">Potassium transporter</fullName>
    </recommendedName>
</protein>
<dbReference type="PANTHER" id="PTHR32024">
    <property type="entry name" value="TRK SYSTEM POTASSIUM UPTAKE PROTEIN TRKG-RELATED"/>
    <property type="match status" value="1"/>
</dbReference>
<feature type="transmembrane region" description="Helical" evidence="8">
    <location>
        <begin position="250"/>
        <end position="276"/>
    </location>
</feature>
<evidence type="ECO:0000256" key="3">
    <source>
        <dbReference type="ARBA" id="ARBA00022475"/>
    </source>
</evidence>
<evidence type="ECO:0000256" key="6">
    <source>
        <dbReference type="ARBA" id="ARBA00023065"/>
    </source>
</evidence>
<keyword evidence="10" id="KW-1185">Reference proteome</keyword>
<keyword evidence="6" id="KW-0406">Ion transport</keyword>
<dbReference type="InterPro" id="IPR003445">
    <property type="entry name" value="Cat_transpt"/>
</dbReference>
<keyword evidence="7 8" id="KW-0472">Membrane</keyword>
<feature type="transmembrane region" description="Helical" evidence="8">
    <location>
        <begin position="139"/>
        <end position="159"/>
    </location>
</feature>
<reference evidence="9" key="1">
    <citation type="submission" date="2022-06" db="EMBL/GenBank/DDBJ databases">
        <title>Akkermansia biwalacus sp. nov., an anaerobic mucin-degrading bacterium isolated from human intestine.</title>
        <authorList>
            <person name="Kobayashi Y."/>
            <person name="Inoue S."/>
            <person name="Kawahara T."/>
            <person name="Kohda N."/>
        </authorList>
    </citation>
    <scope>NUCLEOTIDE SEQUENCE</scope>
    <source>
        <strain evidence="9">WON2089</strain>
    </source>
</reference>
<evidence type="ECO:0000256" key="7">
    <source>
        <dbReference type="ARBA" id="ARBA00023136"/>
    </source>
</evidence>
<sequence length="582" mass="63754">MTTTRSGFTKLAAICIAILLGSVIWELGWPLDRAEHEWARLIAAVATFGHLTGVLGSYFRKEINRPRPRLLVFQIVSCLLIFALIAREQQEDNFMRFTELSRLVITAGLIAIPTLMSLTRIFEWLLRKQKHGKPLMAPAMQFVASLGIVILAGTGLLLLPNSTYPGITLGFTDALFTSTSAVCVTGLNVVDFANVFTPLGEMFVLALIQIGGFGIMTFAYFVAMVAGQGFSLRDRVLLTDLLDEGNLGSVVSFITTIIASTLLIELCGAVLLYFSWEGKDINLMGEPLWWHSLFHSVSAFCNAGFSTFPMNLMEPGIRLCHTGQAVIMTLIACGGLGFGIYKELYARLVNRFTARHRRLRMQWTPYFRLVMITTGILLVGGTLAIFTVSAPHASEPLAQHFWNCLFDSVTARTAGFNISDYSRYLPAASLIMCGLMVVGGSPGGTAGGMRTTTCAIAGAEILRILQGREHVEFFRRRIDQRTVARCVITVVVSCAWIGCFTILICSLEPALSSLDIFFENCSAFATVGVSRGITPHLGDPSKYLLIINMLAGRVGLFAFLIALAGTPTPRHYRYPSVKIPLT</sequence>
<keyword evidence="5 8" id="KW-1133">Transmembrane helix</keyword>
<feature type="transmembrane region" description="Helical" evidence="8">
    <location>
        <begin position="38"/>
        <end position="58"/>
    </location>
</feature>
<evidence type="ECO:0000256" key="5">
    <source>
        <dbReference type="ARBA" id="ARBA00022989"/>
    </source>
</evidence>
<evidence type="ECO:0000256" key="4">
    <source>
        <dbReference type="ARBA" id="ARBA00022692"/>
    </source>
</evidence>
<name>A0ABM7ZF71_9BACT</name>
<evidence type="ECO:0000313" key="10">
    <source>
        <dbReference type="Proteomes" id="UP001062263"/>
    </source>
</evidence>